<dbReference type="InterPro" id="IPR051847">
    <property type="entry name" value="RNA_proc/Spliceosome_comp"/>
</dbReference>
<dbReference type="Gene3D" id="3.30.70.330">
    <property type="match status" value="1"/>
</dbReference>
<dbReference type="Proteomes" id="UP000078240">
    <property type="component" value="Unassembled WGS sequence"/>
</dbReference>
<dbReference type="STRING" id="33203.A0A179HJI0"/>
<evidence type="ECO:0000259" key="4">
    <source>
        <dbReference type="PROSITE" id="PS50102"/>
    </source>
</evidence>
<dbReference type="OMA" id="YHIERAH"/>
<proteinExistence type="predicted"/>
<evidence type="ECO:0000256" key="1">
    <source>
        <dbReference type="ARBA" id="ARBA00022884"/>
    </source>
</evidence>
<evidence type="ECO:0000256" key="3">
    <source>
        <dbReference type="SAM" id="MobiDB-lite"/>
    </source>
</evidence>
<dbReference type="PANTHER" id="PTHR45880">
    <property type="entry name" value="RNA-BINDING MOTIF PROTEIN, X-LINKED 2"/>
    <property type="match status" value="1"/>
</dbReference>
<dbReference type="PANTHER" id="PTHR45880:SF1">
    <property type="entry name" value="RNA-BINDING MOTIF PROTEIN, X-LINKED 2"/>
    <property type="match status" value="1"/>
</dbReference>
<feature type="compositionally biased region" description="Polar residues" evidence="3">
    <location>
        <begin position="223"/>
        <end position="233"/>
    </location>
</feature>
<dbReference type="InterPro" id="IPR012677">
    <property type="entry name" value="Nucleotide-bd_a/b_plait_sf"/>
</dbReference>
<comment type="caution">
    <text evidence="6">The sequence shown here is derived from an EMBL/GenBank/DDBJ whole genome shotgun (WGS) entry which is preliminary data.</text>
</comment>
<feature type="compositionally biased region" description="Polar residues" evidence="3">
    <location>
        <begin position="306"/>
        <end position="319"/>
    </location>
</feature>
<dbReference type="EMBL" id="LSBH01000002">
    <property type="protein sequence ID" value="OAQ85075.1"/>
    <property type="molecule type" value="Genomic_DNA"/>
</dbReference>
<sequence>MNKIRAIQALNKKEIEHGISPDASWHADYRDTAFVYFGGLPYELSEGDVITIFSQFGEPVFLKLARDNETGKSKGFGWLKYENQRSTDLAVDNLGGAEIGGRMISVDHARYKPRDDEDPDEFKVGWEDMMRREGKAVSEDESSEEEAQRPMLPEERELAILMRDHDDDDPMKGYLIEEKKKEVEEAKQLADKKDRKHKHRHHRSHRHRADDDAETGGIETETRLGTDTAATPDQESDGDIRVMRKLPRSKGGTGIGTTVEMRKGTEDGVTGKAQMGPVVGSGGTMISTKGDPDGEAGAGHRGGAKISSNRCPCNTILMT</sequence>
<keyword evidence="1 2" id="KW-0694">RNA-binding</keyword>
<dbReference type="EMBL" id="LSBI01000005">
    <property type="protein sequence ID" value="OAQ89620.1"/>
    <property type="molecule type" value="Genomic_DNA"/>
</dbReference>
<dbReference type="GO" id="GO:0071013">
    <property type="term" value="C:catalytic step 2 spliceosome"/>
    <property type="evidence" value="ECO:0007669"/>
    <property type="project" value="TreeGrafter"/>
</dbReference>
<protein>
    <submittedName>
        <fullName evidence="6">RNA binding domain-containingprotein</fullName>
    </submittedName>
</protein>
<evidence type="ECO:0000313" key="5">
    <source>
        <dbReference type="EMBL" id="OAQ85075.1"/>
    </source>
</evidence>
<feature type="region of interest" description="Disordered" evidence="3">
    <location>
        <begin position="178"/>
        <end position="319"/>
    </location>
</feature>
<dbReference type="PROSITE" id="PS50102">
    <property type="entry name" value="RRM"/>
    <property type="match status" value="1"/>
</dbReference>
<organism evidence="6 7">
    <name type="scientific">Purpureocillium lilacinum</name>
    <name type="common">Paecilomyces lilacinus</name>
    <dbReference type="NCBI Taxonomy" id="33203"/>
    <lineage>
        <taxon>Eukaryota</taxon>
        <taxon>Fungi</taxon>
        <taxon>Dikarya</taxon>
        <taxon>Ascomycota</taxon>
        <taxon>Pezizomycotina</taxon>
        <taxon>Sordariomycetes</taxon>
        <taxon>Hypocreomycetidae</taxon>
        <taxon>Hypocreales</taxon>
        <taxon>Ophiocordycipitaceae</taxon>
        <taxon>Purpureocillium</taxon>
    </lineage>
</organism>
<feature type="compositionally biased region" description="Basic and acidic residues" evidence="3">
    <location>
        <begin position="178"/>
        <end position="193"/>
    </location>
</feature>
<dbReference type="InterPro" id="IPR045844">
    <property type="entry name" value="RRM_Ist3-like"/>
</dbReference>
<reference evidence="6 7" key="1">
    <citation type="submission" date="2016-02" db="EMBL/GenBank/DDBJ databases">
        <title>Biosynthesis of antibiotic leucinostatins and their inhibition on Phytophthora in bio-control Purpureocillium lilacinum.</title>
        <authorList>
            <person name="Wang G."/>
            <person name="Liu Z."/>
            <person name="Lin R."/>
            <person name="Li E."/>
            <person name="Mao Z."/>
            <person name="Ling J."/>
            <person name="Yin W."/>
            <person name="Xie B."/>
        </authorList>
    </citation>
    <scope>NUCLEOTIDE SEQUENCE [LARGE SCALE GENOMIC DNA]</scope>
    <source>
        <strain evidence="5">PLBJ-1</strain>
        <strain evidence="6">PLFJ-1</strain>
    </source>
</reference>
<feature type="compositionally biased region" description="Basic residues" evidence="3">
    <location>
        <begin position="194"/>
        <end position="207"/>
    </location>
</feature>
<dbReference type="GO" id="GO:0005686">
    <property type="term" value="C:U2 snRNP"/>
    <property type="evidence" value="ECO:0007669"/>
    <property type="project" value="TreeGrafter"/>
</dbReference>
<feature type="region of interest" description="Disordered" evidence="3">
    <location>
        <begin position="133"/>
        <end position="154"/>
    </location>
</feature>
<evidence type="ECO:0000313" key="6">
    <source>
        <dbReference type="EMBL" id="OAQ89620.1"/>
    </source>
</evidence>
<dbReference type="Pfam" id="PF00076">
    <property type="entry name" value="RRM_1"/>
    <property type="match status" value="1"/>
</dbReference>
<dbReference type="GO" id="GO:0071011">
    <property type="term" value="C:precatalytic spliceosome"/>
    <property type="evidence" value="ECO:0007669"/>
    <property type="project" value="TreeGrafter"/>
</dbReference>
<dbReference type="CDD" id="cd12411">
    <property type="entry name" value="RRM_ist3_like"/>
    <property type="match status" value="1"/>
</dbReference>
<name>A0A179HJI0_PURLI</name>
<dbReference type="InterPro" id="IPR000504">
    <property type="entry name" value="RRM_dom"/>
</dbReference>
<feature type="domain" description="RRM" evidence="4">
    <location>
        <begin position="33"/>
        <end position="111"/>
    </location>
</feature>
<accession>A0A179HJI0</accession>
<dbReference type="SUPFAM" id="SSF54928">
    <property type="entry name" value="RNA-binding domain, RBD"/>
    <property type="match status" value="1"/>
</dbReference>
<dbReference type="GO" id="GO:0003723">
    <property type="term" value="F:RNA binding"/>
    <property type="evidence" value="ECO:0007669"/>
    <property type="project" value="UniProtKB-UniRule"/>
</dbReference>
<dbReference type="SMART" id="SM00360">
    <property type="entry name" value="RRM"/>
    <property type="match status" value="1"/>
</dbReference>
<dbReference type="Proteomes" id="UP000078340">
    <property type="component" value="Unassembled WGS sequence"/>
</dbReference>
<evidence type="ECO:0000256" key="2">
    <source>
        <dbReference type="PROSITE-ProRule" id="PRU00176"/>
    </source>
</evidence>
<evidence type="ECO:0000313" key="7">
    <source>
        <dbReference type="Proteomes" id="UP000078340"/>
    </source>
</evidence>
<dbReference type="GO" id="GO:0000398">
    <property type="term" value="P:mRNA splicing, via spliceosome"/>
    <property type="evidence" value="ECO:0007669"/>
    <property type="project" value="InterPro"/>
</dbReference>
<gene>
    <name evidence="5" type="ORF">VFPBJ_03848</name>
    <name evidence="6" type="ORF">VFPFJ_06034</name>
</gene>
<dbReference type="AlphaFoldDB" id="A0A179HJI0"/>
<dbReference type="InterPro" id="IPR035979">
    <property type="entry name" value="RBD_domain_sf"/>
</dbReference>